<gene>
    <name evidence="2" type="ORF">KYK14_13905</name>
</gene>
<organism evidence="2 3">
    <name type="scientific">Hymenobacter profundi</name>
    <dbReference type="NCBI Taxonomy" id="1982110"/>
    <lineage>
        <taxon>Bacteria</taxon>
        <taxon>Pseudomonadati</taxon>
        <taxon>Bacteroidota</taxon>
        <taxon>Cytophagia</taxon>
        <taxon>Cytophagales</taxon>
        <taxon>Hymenobacteraceae</taxon>
        <taxon>Hymenobacter</taxon>
    </lineage>
</organism>
<dbReference type="RefSeq" id="WP_219159608.1">
    <property type="nucleotide sequence ID" value="NZ_JAHWGL010000059.1"/>
</dbReference>
<evidence type="ECO:0000256" key="1">
    <source>
        <dbReference type="SAM" id="SignalP"/>
    </source>
</evidence>
<keyword evidence="1" id="KW-0732">Signal</keyword>
<dbReference type="PROSITE" id="PS51257">
    <property type="entry name" value="PROKAR_LIPOPROTEIN"/>
    <property type="match status" value="1"/>
</dbReference>
<evidence type="ECO:0000313" key="3">
    <source>
        <dbReference type="Proteomes" id="UP000826188"/>
    </source>
</evidence>
<evidence type="ECO:0008006" key="4">
    <source>
        <dbReference type="Google" id="ProtNLM"/>
    </source>
</evidence>
<accession>A0ABS6X1D8</accession>
<reference evidence="2 3" key="1">
    <citation type="submission" date="2021-07" db="EMBL/GenBank/DDBJ databases">
        <title>Hymenobacter profundi sp. nov., isolated from deep-sea water.</title>
        <authorList>
            <person name="Kim M.K."/>
        </authorList>
    </citation>
    <scope>NUCLEOTIDE SEQUENCE [LARGE SCALE GENOMIC DNA]</scope>
    <source>
        <strain evidence="2 3">M2</strain>
    </source>
</reference>
<dbReference type="Proteomes" id="UP000826188">
    <property type="component" value="Unassembled WGS sequence"/>
</dbReference>
<feature type="signal peptide" evidence="1">
    <location>
        <begin position="1"/>
        <end position="23"/>
    </location>
</feature>
<evidence type="ECO:0000313" key="2">
    <source>
        <dbReference type="EMBL" id="MBW3129652.1"/>
    </source>
</evidence>
<sequence>MLSKFLLSLFSILTLLTSCQQQAKHYPYLIKVANCPDCFARLHHPGPIDTAEIRAGQLVFAGTVTQPDVYSVNVRSDTDKTINIHAEIYLPADSIQITLLPKDQQKRTFYHIYQRLEIGSYLRNATVFSTSPQQKELERYLYLNDSLWNKYFVDRSLLTAKMVQTYDSGNRALIEQWSDSARKFETRFPDYMAYSAVLFAKQHPHSELTAYALLDNTHNRPDVKIIQPYYRALPDSLKQSYFGQQLAAKLEELQQ</sequence>
<dbReference type="EMBL" id="JAHWGL010000059">
    <property type="protein sequence ID" value="MBW3129652.1"/>
    <property type="molecule type" value="Genomic_DNA"/>
</dbReference>
<comment type="caution">
    <text evidence="2">The sequence shown here is derived from an EMBL/GenBank/DDBJ whole genome shotgun (WGS) entry which is preliminary data.</text>
</comment>
<name>A0ABS6X1D8_9BACT</name>
<proteinExistence type="predicted"/>
<keyword evidence="3" id="KW-1185">Reference proteome</keyword>
<protein>
    <recommendedName>
        <fullName evidence="4">DUF4369 domain-containing protein</fullName>
    </recommendedName>
</protein>
<feature type="chain" id="PRO_5047173431" description="DUF4369 domain-containing protein" evidence="1">
    <location>
        <begin position="24"/>
        <end position="255"/>
    </location>
</feature>